<gene>
    <name evidence="10" type="ORF">D3880_11195</name>
</gene>
<evidence type="ECO:0000256" key="4">
    <source>
        <dbReference type="ARBA" id="ARBA00022452"/>
    </source>
</evidence>
<evidence type="ECO:0000256" key="1">
    <source>
        <dbReference type="ARBA" id="ARBA00004442"/>
    </source>
</evidence>
<dbReference type="SUPFAM" id="SSF56954">
    <property type="entry name" value="Outer membrane efflux proteins (OEP)"/>
    <property type="match status" value="1"/>
</dbReference>
<feature type="coiled-coil region" evidence="8">
    <location>
        <begin position="193"/>
        <end position="229"/>
    </location>
</feature>
<keyword evidence="11" id="KW-1185">Reference proteome</keyword>
<dbReference type="AlphaFoldDB" id="A0A385Z139"/>
<keyword evidence="4" id="KW-1134">Transmembrane beta strand</keyword>
<dbReference type="KEGG" id="pcav:D3880_11195"/>
<dbReference type="Proteomes" id="UP000265560">
    <property type="component" value="Chromosome"/>
</dbReference>
<comment type="similarity">
    <text evidence="2">Belongs to the outer membrane factor (OMF) (TC 1.B.17) family.</text>
</comment>
<evidence type="ECO:0000313" key="10">
    <source>
        <dbReference type="EMBL" id="AYC32905.1"/>
    </source>
</evidence>
<accession>A0A385Z139</accession>
<evidence type="ECO:0000256" key="7">
    <source>
        <dbReference type="ARBA" id="ARBA00023237"/>
    </source>
</evidence>
<dbReference type="PANTHER" id="PTHR30026">
    <property type="entry name" value="OUTER MEMBRANE PROTEIN TOLC"/>
    <property type="match status" value="1"/>
</dbReference>
<keyword evidence="5" id="KW-0812">Transmembrane</keyword>
<comment type="subcellular location">
    <subcellularLocation>
        <location evidence="1">Cell outer membrane</location>
    </subcellularLocation>
</comment>
<keyword evidence="7" id="KW-0998">Cell outer membrane</keyword>
<evidence type="ECO:0000256" key="6">
    <source>
        <dbReference type="ARBA" id="ARBA00023136"/>
    </source>
</evidence>
<keyword evidence="8" id="KW-0175">Coiled coil</keyword>
<keyword evidence="9" id="KW-0732">Signal</keyword>
<dbReference type="GO" id="GO:0009279">
    <property type="term" value="C:cell outer membrane"/>
    <property type="evidence" value="ECO:0007669"/>
    <property type="project" value="UniProtKB-SubCell"/>
</dbReference>
<dbReference type="GO" id="GO:1990281">
    <property type="term" value="C:efflux pump complex"/>
    <property type="evidence" value="ECO:0007669"/>
    <property type="project" value="TreeGrafter"/>
</dbReference>
<evidence type="ECO:0000256" key="5">
    <source>
        <dbReference type="ARBA" id="ARBA00022692"/>
    </source>
</evidence>
<evidence type="ECO:0000313" key="11">
    <source>
        <dbReference type="Proteomes" id="UP000265560"/>
    </source>
</evidence>
<dbReference type="PANTHER" id="PTHR30026:SF5">
    <property type="entry name" value="ABC-TYPE EFFLUX SYSTEM SECRETIN COMPONENT"/>
    <property type="match status" value="1"/>
</dbReference>
<dbReference type="InterPro" id="IPR003423">
    <property type="entry name" value="OMP_efflux"/>
</dbReference>
<dbReference type="OrthoDB" id="9770517at2"/>
<feature type="coiled-coil region" evidence="8">
    <location>
        <begin position="334"/>
        <end position="386"/>
    </location>
</feature>
<sequence>MRKIRGFGLGMLVWLALPAAAEQAIGIGDAMDRLRDSPRLKAGDAAISAAEGKREAAAAKHLPQLALSSNHYLLDKDIEVDLGDVRQAFIDRGDGALAARINDVTIQERNFGSLDAIVKYPVYTGGRITAGVAVAESGIAASREAREHTHEELLLELVRRYYGVRVADEALAVQTAAARGLREHQRHAEHLEKEGQIARVERLSANVAAAEAERERVVAERNLTMARQALTSLLDAEAMPPGQLGIPSVESLPPLQRFVSGTRDNNAQLKQLAATRKQAESATSAVKGAYLPTVNLLAIRSLSNYNLPDVWPDWTAGATISLPLFDGGERRGKLHEANARLEQVGQTYEQARRDFELLVEQRYHELQNAQEQIRTLKRTRELSEESLHAQRKAFSEGVARSLDVIDAQTTRSKVLLADLSARYSALTNYAALMLVSGQGPALEEWLRSTQENQP</sequence>
<proteinExistence type="inferred from homology"/>
<protein>
    <submittedName>
        <fullName evidence="10">TolC family protein</fullName>
    </submittedName>
</protein>
<dbReference type="Pfam" id="PF02321">
    <property type="entry name" value="OEP"/>
    <property type="match status" value="2"/>
</dbReference>
<evidence type="ECO:0000256" key="2">
    <source>
        <dbReference type="ARBA" id="ARBA00007613"/>
    </source>
</evidence>
<evidence type="ECO:0000256" key="8">
    <source>
        <dbReference type="SAM" id="Coils"/>
    </source>
</evidence>
<dbReference type="EMBL" id="CP032419">
    <property type="protein sequence ID" value="AYC32905.1"/>
    <property type="molecule type" value="Genomic_DNA"/>
</dbReference>
<feature type="chain" id="PRO_5017424132" evidence="9">
    <location>
        <begin position="22"/>
        <end position="454"/>
    </location>
</feature>
<organism evidence="10 11">
    <name type="scientific">Pseudomonas cavernae</name>
    <dbReference type="NCBI Taxonomy" id="2320867"/>
    <lineage>
        <taxon>Bacteria</taxon>
        <taxon>Pseudomonadati</taxon>
        <taxon>Pseudomonadota</taxon>
        <taxon>Gammaproteobacteria</taxon>
        <taxon>Pseudomonadales</taxon>
        <taxon>Pseudomonadaceae</taxon>
        <taxon>Pseudomonas</taxon>
    </lineage>
</organism>
<dbReference type="GO" id="GO:0015288">
    <property type="term" value="F:porin activity"/>
    <property type="evidence" value="ECO:0007669"/>
    <property type="project" value="TreeGrafter"/>
</dbReference>
<reference evidence="11" key="1">
    <citation type="submission" date="2018-09" db="EMBL/GenBank/DDBJ databases">
        <authorList>
            <person name="Zhu H."/>
        </authorList>
    </citation>
    <scope>NUCLEOTIDE SEQUENCE [LARGE SCALE GENOMIC DNA]</scope>
    <source>
        <strain evidence="11">K2W31S-8</strain>
    </source>
</reference>
<dbReference type="InterPro" id="IPR051906">
    <property type="entry name" value="TolC-like"/>
</dbReference>
<dbReference type="GO" id="GO:0015562">
    <property type="term" value="F:efflux transmembrane transporter activity"/>
    <property type="evidence" value="ECO:0007669"/>
    <property type="project" value="InterPro"/>
</dbReference>
<feature type="signal peptide" evidence="9">
    <location>
        <begin position="1"/>
        <end position="21"/>
    </location>
</feature>
<keyword evidence="6" id="KW-0472">Membrane</keyword>
<name>A0A385Z139_9PSED</name>
<evidence type="ECO:0000256" key="9">
    <source>
        <dbReference type="SAM" id="SignalP"/>
    </source>
</evidence>
<keyword evidence="3" id="KW-0813">Transport</keyword>
<evidence type="ECO:0000256" key="3">
    <source>
        <dbReference type="ARBA" id="ARBA00022448"/>
    </source>
</evidence>
<dbReference type="Gene3D" id="1.20.1600.10">
    <property type="entry name" value="Outer membrane efflux proteins (OEP)"/>
    <property type="match status" value="1"/>
</dbReference>